<comment type="caution">
    <text evidence="1">The sequence shown here is derived from an EMBL/GenBank/DDBJ whole genome shotgun (WGS) entry which is preliminary data.</text>
</comment>
<dbReference type="InterPro" id="IPR009649">
    <property type="entry name" value="TraU"/>
</dbReference>
<sequence>MMTLGLIFMINTAHALESTKPPHPVNTFTIAGRVISKIFHNSHYKIIGSCAWRHGHYPPKISVTAAVEQFLPDLIVTVSNKPEENPWIEARALYENKANRHAYQQAYKLATGMDLGFGNDSSQTTSLHGNDERTRVVDVIGSPAAFYRFPFLSLKSETGFGMPYYLSELDAVMDRTEAAELVYIASHPQLLISHDIGTATHIWGTEIPRLMRVTQPYNFRASVVAAMHAVDIVTNQNPLHVTKSTSNSCGQNCVVANGIFDPNNQKVIWQEVYPNNRTFHPGDPNDFGIEDDKNGNGNYVFVVWRKYRGCVQHHGKLIRFLTFPKVGQPQKR</sequence>
<evidence type="ECO:0000313" key="1">
    <source>
        <dbReference type="EMBL" id="KTD20014.1"/>
    </source>
</evidence>
<dbReference type="AlphaFoldDB" id="A0A0W0VIQ9"/>
<reference evidence="1 2" key="1">
    <citation type="submission" date="2015-11" db="EMBL/GenBank/DDBJ databases">
        <title>Genomic analysis of 38 Legionella species identifies large and diverse effector repertoires.</title>
        <authorList>
            <person name="Burstein D."/>
            <person name="Amaro F."/>
            <person name="Zusman T."/>
            <person name="Lifshitz Z."/>
            <person name="Cohen O."/>
            <person name="Gilbert J.A."/>
            <person name="Pupko T."/>
            <person name="Shuman H.A."/>
            <person name="Segal G."/>
        </authorList>
    </citation>
    <scope>NUCLEOTIDE SEQUENCE [LARGE SCALE GENOMIC DNA]</scope>
    <source>
        <strain evidence="1 2">Bercovier 4</strain>
    </source>
</reference>
<evidence type="ECO:0000313" key="2">
    <source>
        <dbReference type="Proteomes" id="UP000054761"/>
    </source>
</evidence>
<dbReference type="NCBIfam" id="TIGR03756">
    <property type="entry name" value="conj_TIGR03756"/>
    <property type="match status" value="1"/>
</dbReference>
<keyword evidence="2" id="KW-1185">Reference proteome</keyword>
<dbReference type="InterPro" id="IPR026331">
    <property type="entry name" value="PFL_4710"/>
</dbReference>
<organism evidence="1 2">
    <name type="scientific">Legionella israelensis</name>
    <dbReference type="NCBI Taxonomy" id="454"/>
    <lineage>
        <taxon>Bacteria</taxon>
        <taxon>Pseudomonadati</taxon>
        <taxon>Pseudomonadota</taxon>
        <taxon>Gammaproteobacteria</taxon>
        <taxon>Legionellales</taxon>
        <taxon>Legionellaceae</taxon>
        <taxon>Legionella</taxon>
    </lineage>
</organism>
<proteinExistence type="predicted"/>
<gene>
    <name evidence="1" type="ORF">Lisr_1864</name>
</gene>
<dbReference type="Proteomes" id="UP000054761">
    <property type="component" value="Unassembled WGS sequence"/>
</dbReference>
<dbReference type="PATRIC" id="fig|454.4.peg.2028"/>
<dbReference type="STRING" id="454.Lisr_1864"/>
<protein>
    <submittedName>
        <fullName evidence="1">TraU protein</fullName>
    </submittedName>
</protein>
<name>A0A0W0VIQ9_9GAMM</name>
<dbReference type="EMBL" id="LNYH01000108">
    <property type="protein sequence ID" value="KTD20014.1"/>
    <property type="molecule type" value="Genomic_DNA"/>
</dbReference>
<dbReference type="Pfam" id="PF06834">
    <property type="entry name" value="TraU"/>
    <property type="match status" value="1"/>
</dbReference>
<accession>A0A0W0VIQ9</accession>